<reference evidence="10" key="1">
    <citation type="journal article" date="2019" name="Int. J. Syst. Evol. Microbiol.">
        <title>The Global Catalogue of Microorganisms (GCM) 10K type strain sequencing project: providing services to taxonomists for standard genome sequencing and annotation.</title>
        <authorList>
            <consortium name="The Broad Institute Genomics Platform"/>
            <consortium name="The Broad Institute Genome Sequencing Center for Infectious Disease"/>
            <person name="Wu L."/>
            <person name="Ma J."/>
        </authorList>
    </citation>
    <scope>NUCLEOTIDE SEQUENCE [LARGE SCALE GENOMIC DNA]</scope>
    <source>
        <strain evidence="10">CGMCC 1.15931</strain>
    </source>
</reference>
<evidence type="ECO:0000256" key="3">
    <source>
        <dbReference type="ARBA" id="ARBA00022692"/>
    </source>
</evidence>
<evidence type="ECO:0000256" key="5">
    <source>
        <dbReference type="ARBA" id="ARBA00023065"/>
    </source>
</evidence>
<keyword evidence="3 7" id="KW-0812">Transmembrane</keyword>
<gene>
    <name evidence="9" type="ORF">GCM10011572_16980</name>
</gene>
<proteinExistence type="predicted"/>
<feature type="transmembrane region" description="Helical" evidence="7">
    <location>
        <begin position="72"/>
        <end position="93"/>
    </location>
</feature>
<organism evidence="9 10">
    <name type="scientific">Pseudoduganella buxea</name>
    <dbReference type="NCBI Taxonomy" id="1949069"/>
    <lineage>
        <taxon>Bacteria</taxon>
        <taxon>Pseudomonadati</taxon>
        <taxon>Pseudomonadota</taxon>
        <taxon>Betaproteobacteria</taxon>
        <taxon>Burkholderiales</taxon>
        <taxon>Oxalobacteraceae</taxon>
        <taxon>Telluria group</taxon>
        <taxon>Pseudoduganella</taxon>
    </lineage>
</organism>
<dbReference type="Gene3D" id="1.20.1530.20">
    <property type="match status" value="1"/>
</dbReference>
<evidence type="ECO:0000259" key="8">
    <source>
        <dbReference type="Pfam" id="PF00999"/>
    </source>
</evidence>
<keyword evidence="4 7" id="KW-1133">Transmembrane helix</keyword>
<dbReference type="EMBL" id="BMKG01000006">
    <property type="protein sequence ID" value="GGB95617.1"/>
    <property type="molecule type" value="Genomic_DNA"/>
</dbReference>
<feature type="transmembrane region" description="Helical" evidence="7">
    <location>
        <begin position="213"/>
        <end position="243"/>
    </location>
</feature>
<evidence type="ECO:0000256" key="4">
    <source>
        <dbReference type="ARBA" id="ARBA00022989"/>
    </source>
</evidence>
<sequence>MEKIFPLVFVQLVVGLLIKESGALAWLRAHDVDVLAGPLGFSLQGLGWIGVVIMIALAGSESMSNPTSRQTLRFLPISVAGFFSTFVIGSFAGYLLVSNMPGLMGPQATPVRWALTLGVTLAVTALPVLISILRETRLATTEVGKLAVNCAMLDDVWLWLGIALILSSNTHAMPGVMLGLLVVYGATMFLVVKPVLKRWHAAAAGRARNGVMVFAALVCLSAMVTDLIGLHPLLGAFVAGVVLPKDMLQEWREPLATFSHTLLLPFYFVVTGMRLQLDFGDPSFWMLTAFVTTTAVVCKCASVTLAGRALGLPWRDAGTLGCLMQCKGLMELIAINIFLDAGIIGPQIYSALAMMALISTLITAPSMTLLTRRQRAQPAAAGVAG</sequence>
<feature type="transmembrane region" description="Helical" evidence="7">
    <location>
        <begin position="284"/>
        <end position="306"/>
    </location>
</feature>
<evidence type="ECO:0000256" key="1">
    <source>
        <dbReference type="ARBA" id="ARBA00004141"/>
    </source>
</evidence>
<evidence type="ECO:0000313" key="10">
    <source>
        <dbReference type="Proteomes" id="UP000622638"/>
    </source>
</evidence>
<dbReference type="PANTHER" id="PTHR32468">
    <property type="entry name" value="CATION/H + ANTIPORTER"/>
    <property type="match status" value="1"/>
</dbReference>
<evidence type="ECO:0000256" key="7">
    <source>
        <dbReference type="SAM" id="Phobius"/>
    </source>
</evidence>
<feature type="domain" description="Cation/H+ exchanger transmembrane" evidence="8">
    <location>
        <begin position="5"/>
        <end position="368"/>
    </location>
</feature>
<keyword evidence="6 7" id="KW-0472">Membrane</keyword>
<name>A0ABQ1KCZ7_9BURK</name>
<feature type="transmembrane region" description="Helical" evidence="7">
    <location>
        <begin position="172"/>
        <end position="192"/>
    </location>
</feature>
<keyword evidence="5" id="KW-0406">Ion transport</keyword>
<dbReference type="Pfam" id="PF00999">
    <property type="entry name" value="Na_H_Exchanger"/>
    <property type="match status" value="1"/>
</dbReference>
<feature type="transmembrane region" description="Helical" evidence="7">
    <location>
        <begin position="113"/>
        <end position="134"/>
    </location>
</feature>
<dbReference type="InterPro" id="IPR050794">
    <property type="entry name" value="CPA2_transporter"/>
</dbReference>
<keyword evidence="10" id="KW-1185">Reference proteome</keyword>
<dbReference type="PANTHER" id="PTHR32468:SF0">
    <property type="entry name" value="K(+)_H(+) ANTIPORTER 1"/>
    <property type="match status" value="1"/>
</dbReference>
<evidence type="ECO:0000313" key="9">
    <source>
        <dbReference type="EMBL" id="GGB95617.1"/>
    </source>
</evidence>
<accession>A0ABQ1KCZ7</accession>
<dbReference type="InterPro" id="IPR038770">
    <property type="entry name" value="Na+/solute_symporter_sf"/>
</dbReference>
<dbReference type="Proteomes" id="UP000622638">
    <property type="component" value="Unassembled WGS sequence"/>
</dbReference>
<feature type="transmembrane region" description="Helical" evidence="7">
    <location>
        <begin position="348"/>
        <end position="370"/>
    </location>
</feature>
<evidence type="ECO:0000256" key="2">
    <source>
        <dbReference type="ARBA" id="ARBA00022448"/>
    </source>
</evidence>
<comment type="subcellular location">
    <subcellularLocation>
        <location evidence="1">Membrane</location>
        <topology evidence="1">Multi-pass membrane protein</topology>
    </subcellularLocation>
</comment>
<dbReference type="InterPro" id="IPR006153">
    <property type="entry name" value="Cation/H_exchanger_TM"/>
</dbReference>
<comment type="caution">
    <text evidence="9">The sequence shown here is derived from an EMBL/GenBank/DDBJ whole genome shotgun (WGS) entry which is preliminary data.</text>
</comment>
<protein>
    <submittedName>
        <fullName evidence="9">Sodium/hydrogen exchanger family protein</fullName>
    </submittedName>
</protein>
<evidence type="ECO:0000256" key="6">
    <source>
        <dbReference type="ARBA" id="ARBA00023136"/>
    </source>
</evidence>
<keyword evidence="2" id="KW-0813">Transport</keyword>
<feature type="transmembrane region" description="Helical" evidence="7">
    <location>
        <begin position="146"/>
        <end position="166"/>
    </location>
</feature>
<feature type="transmembrane region" description="Helical" evidence="7">
    <location>
        <begin position="41"/>
        <end position="60"/>
    </location>
</feature>
<feature type="transmembrane region" description="Helical" evidence="7">
    <location>
        <begin position="255"/>
        <end position="272"/>
    </location>
</feature>